<dbReference type="AlphaFoldDB" id="A0A6A4GR94"/>
<accession>A0A6A4GR94</accession>
<protein>
    <recommendedName>
        <fullName evidence="4">Carbohydrate esterase family 16 protein</fullName>
    </recommendedName>
</protein>
<keyword evidence="3" id="KW-1185">Reference proteome</keyword>
<dbReference type="EMBL" id="ML769751">
    <property type="protein sequence ID" value="KAE9388302.1"/>
    <property type="molecule type" value="Genomic_DNA"/>
</dbReference>
<keyword evidence="1" id="KW-0378">Hydrolase</keyword>
<dbReference type="OrthoDB" id="1600564at2759"/>
<dbReference type="Gene3D" id="3.40.50.1110">
    <property type="entry name" value="SGNH hydrolase"/>
    <property type="match status" value="1"/>
</dbReference>
<organism evidence="2 3">
    <name type="scientific">Gymnopus androsaceus JB14</name>
    <dbReference type="NCBI Taxonomy" id="1447944"/>
    <lineage>
        <taxon>Eukaryota</taxon>
        <taxon>Fungi</taxon>
        <taxon>Dikarya</taxon>
        <taxon>Basidiomycota</taxon>
        <taxon>Agaricomycotina</taxon>
        <taxon>Agaricomycetes</taxon>
        <taxon>Agaricomycetidae</taxon>
        <taxon>Agaricales</taxon>
        <taxon>Marasmiineae</taxon>
        <taxon>Omphalotaceae</taxon>
        <taxon>Gymnopus</taxon>
    </lineage>
</organism>
<name>A0A6A4GR94_9AGAR</name>
<dbReference type="InterPro" id="IPR051058">
    <property type="entry name" value="GDSL_Est/Lipase"/>
</dbReference>
<evidence type="ECO:0000256" key="1">
    <source>
        <dbReference type="ARBA" id="ARBA00022801"/>
    </source>
</evidence>
<dbReference type="Proteomes" id="UP000799118">
    <property type="component" value="Unassembled WGS sequence"/>
</dbReference>
<evidence type="ECO:0000313" key="2">
    <source>
        <dbReference type="EMBL" id="KAE9388302.1"/>
    </source>
</evidence>
<dbReference type="PANTHER" id="PTHR45648:SF22">
    <property type="entry name" value="GDSL LIPASE_ACYLHYDROLASE FAMILY PROTEIN (AFU_ORTHOLOGUE AFUA_4G14700)"/>
    <property type="match status" value="1"/>
</dbReference>
<evidence type="ECO:0008006" key="4">
    <source>
        <dbReference type="Google" id="ProtNLM"/>
    </source>
</evidence>
<dbReference type="InterPro" id="IPR001087">
    <property type="entry name" value="GDSL"/>
</dbReference>
<sequence length="312" mass="34959">MCPKSRMLCSLVTPTQTSLDSTVLKMEAFLARTTKRYFHLLTLLQTVESSGPGIWAFMAISPSGTMPWEARSVPTMYVIGGQAAWFVQDHVLNATENSPQTLDIPPSEFVVDIFIGTNDVGVNNFITDGQAFNVSLKSLATCQLQSIRNLHALGARNFILNSLIPLQLTELYSNSSAPNIYWPALHNGTNWHKRAFNFANSLNELLKDGVSNLATEWESEPETSVEFFDTYAFFEEMYNHPAMFFNGSIPANVTGHCHQCPDPDNFLDCGIGDCTLAQRDSYMWWDELHPSEQTGRNLAAEIWRKIQGVSKF</sequence>
<dbReference type="GO" id="GO:0016788">
    <property type="term" value="F:hydrolase activity, acting on ester bonds"/>
    <property type="evidence" value="ECO:0007669"/>
    <property type="project" value="InterPro"/>
</dbReference>
<reference evidence="2" key="1">
    <citation type="journal article" date="2019" name="Environ. Microbiol.">
        <title>Fungal ecological strategies reflected in gene transcription - a case study of two litter decomposers.</title>
        <authorList>
            <person name="Barbi F."/>
            <person name="Kohler A."/>
            <person name="Barry K."/>
            <person name="Baskaran P."/>
            <person name="Daum C."/>
            <person name="Fauchery L."/>
            <person name="Ihrmark K."/>
            <person name="Kuo A."/>
            <person name="LaButti K."/>
            <person name="Lipzen A."/>
            <person name="Morin E."/>
            <person name="Grigoriev I.V."/>
            <person name="Henrissat B."/>
            <person name="Lindahl B."/>
            <person name="Martin F."/>
        </authorList>
    </citation>
    <scope>NUCLEOTIDE SEQUENCE</scope>
    <source>
        <strain evidence="2">JB14</strain>
    </source>
</reference>
<gene>
    <name evidence="2" type="ORF">BT96DRAFT_438020</name>
</gene>
<proteinExistence type="predicted"/>
<dbReference type="SUPFAM" id="SSF52266">
    <property type="entry name" value="SGNH hydrolase"/>
    <property type="match status" value="1"/>
</dbReference>
<dbReference type="PANTHER" id="PTHR45648">
    <property type="entry name" value="GDSL LIPASE/ACYLHYDROLASE FAMILY PROTEIN (AFU_ORTHOLOGUE AFUA_4G14700)"/>
    <property type="match status" value="1"/>
</dbReference>
<dbReference type="Pfam" id="PF00657">
    <property type="entry name" value="Lipase_GDSL"/>
    <property type="match status" value="1"/>
</dbReference>
<dbReference type="InterPro" id="IPR036514">
    <property type="entry name" value="SGNH_hydro_sf"/>
</dbReference>
<evidence type="ECO:0000313" key="3">
    <source>
        <dbReference type="Proteomes" id="UP000799118"/>
    </source>
</evidence>